<evidence type="ECO:0000259" key="19">
    <source>
        <dbReference type="Pfam" id="PF22250"/>
    </source>
</evidence>
<evidence type="ECO:0000256" key="7">
    <source>
        <dbReference type="ARBA" id="ARBA00022692"/>
    </source>
</evidence>
<dbReference type="AlphaFoldDB" id="A0A9P9AQ14"/>
<keyword evidence="9 15" id="KW-0378">Hydrolase</keyword>
<dbReference type="Proteomes" id="UP000777438">
    <property type="component" value="Unassembled WGS sequence"/>
</dbReference>
<keyword evidence="10 15" id="KW-0862">Zinc</keyword>
<dbReference type="InterPro" id="IPR053976">
    <property type="entry name" value="PFF1_TM"/>
</dbReference>
<dbReference type="GO" id="GO:0005774">
    <property type="term" value="C:vacuolar membrane"/>
    <property type="evidence" value="ECO:0007669"/>
    <property type="project" value="UniProtKB-SubCell"/>
</dbReference>
<comment type="similarity">
    <text evidence="4 15">Belongs to the peptidase M28 family.</text>
</comment>
<evidence type="ECO:0000256" key="15">
    <source>
        <dbReference type="RuleBase" id="RU361240"/>
    </source>
</evidence>
<evidence type="ECO:0000313" key="22">
    <source>
        <dbReference type="Proteomes" id="UP000777438"/>
    </source>
</evidence>
<evidence type="ECO:0000256" key="12">
    <source>
        <dbReference type="ARBA" id="ARBA00023049"/>
    </source>
</evidence>
<evidence type="ECO:0000256" key="6">
    <source>
        <dbReference type="ARBA" id="ARBA00022670"/>
    </source>
</evidence>
<keyword evidence="12 21" id="KW-0482">Metalloprotease</keyword>
<evidence type="ECO:0000256" key="17">
    <source>
        <dbReference type="SAM" id="Phobius"/>
    </source>
</evidence>
<organism evidence="21 22">
    <name type="scientific">Thelonectria olida</name>
    <dbReference type="NCBI Taxonomy" id="1576542"/>
    <lineage>
        <taxon>Eukaryota</taxon>
        <taxon>Fungi</taxon>
        <taxon>Dikarya</taxon>
        <taxon>Ascomycota</taxon>
        <taxon>Pezizomycotina</taxon>
        <taxon>Sordariomycetes</taxon>
        <taxon>Hypocreomycetidae</taxon>
        <taxon>Hypocreales</taxon>
        <taxon>Nectriaceae</taxon>
        <taxon>Thelonectria</taxon>
    </lineage>
</organism>
<evidence type="ECO:0000259" key="18">
    <source>
        <dbReference type="Pfam" id="PF04389"/>
    </source>
</evidence>
<dbReference type="PANTHER" id="PTHR12147">
    <property type="entry name" value="METALLOPEPTIDASE M28 FAMILY MEMBER"/>
    <property type="match status" value="1"/>
</dbReference>
<dbReference type="Pfam" id="PF22251">
    <property type="entry name" value="PFF1_TM"/>
    <property type="match status" value="1"/>
</dbReference>
<feature type="transmembrane region" description="Helical" evidence="17">
    <location>
        <begin position="581"/>
        <end position="602"/>
    </location>
</feature>
<dbReference type="EMBL" id="JAGPYM010000010">
    <property type="protein sequence ID" value="KAH6889715.1"/>
    <property type="molecule type" value="Genomic_DNA"/>
</dbReference>
<feature type="transmembrane region" description="Helical" evidence="17">
    <location>
        <begin position="14"/>
        <end position="33"/>
    </location>
</feature>
<evidence type="ECO:0000256" key="14">
    <source>
        <dbReference type="ARBA" id="ARBA00023180"/>
    </source>
</evidence>
<keyword evidence="7 17" id="KW-0812">Transmembrane</keyword>
<evidence type="ECO:0000256" key="4">
    <source>
        <dbReference type="ARBA" id="ARBA00010918"/>
    </source>
</evidence>
<protein>
    <recommendedName>
        <fullName evidence="15">Peptide hydrolase</fullName>
        <ecNumber evidence="15">3.4.-.-</ecNumber>
    </recommendedName>
</protein>
<feature type="region of interest" description="Disordered" evidence="16">
    <location>
        <begin position="624"/>
        <end position="674"/>
    </location>
</feature>
<dbReference type="InterPro" id="IPR048024">
    <property type="entry name" value="Fxna-like_M28_dom"/>
</dbReference>
<feature type="domain" description="Vacuolar membrane protease transmembrane" evidence="20">
    <location>
        <begin position="489"/>
        <end position="779"/>
    </location>
</feature>
<keyword evidence="14" id="KW-0325">Glycoprotein</keyword>
<name>A0A9P9AQ14_9HYPO</name>
<evidence type="ECO:0000313" key="21">
    <source>
        <dbReference type="EMBL" id="KAH6889715.1"/>
    </source>
</evidence>
<feature type="transmembrane region" description="Helical" evidence="17">
    <location>
        <begin position="488"/>
        <end position="510"/>
    </location>
</feature>
<comment type="cofactor">
    <cofactor evidence="1">
        <name>Zn(2+)</name>
        <dbReference type="ChEBI" id="CHEBI:29105"/>
    </cofactor>
</comment>
<feature type="transmembrane region" description="Helical" evidence="17">
    <location>
        <begin position="779"/>
        <end position="800"/>
    </location>
</feature>
<dbReference type="Pfam" id="PF22250">
    <property type="entry name" value="PFF1_C"/>
    <property type="match status" value="1"/>
</dbReference>
<dbReference type="GO" id="GO:0046872">
    <property type="term" value="F:metal ion binding"/>
    <property type="evidence" value="ECO:0007669"/>
    <property type="project" value="UniProtKB-KW"/>
</dbReference>
<evidence type="ECO:0000256" key="16">
    <source>
        <dbReference type="SAM" id="MobiDB-lite"/>
    </source>
</evidence>
<evidence type="ECO:0000256" key="13">
    <source>
        <dbReference type="ARBA" id="ARBA00023136"/>
    </source>
</evidence>
<gene>
    <name evidence="21" type="ORF">B0T10DRAFT_440073</name>
</gene>
<keyword evidence="8 15" id="KW-0479">Metal-binding</keyword>
<feature type="domain" description="Peptidase M28" evidence="18">
    <location>
        <begin position="203"/>
        <end position="379"/>
    </location>
</feature>
<dbReference type="PANTHER" id="PTHR12147:SF58">
    <property type="entry name" value="VACUOLAR MEMBRANE PROTEASE"/>
    <property type="match status" value="1"/>
</dbReference>
<evidence type="ECO:0000256" key="1">
    <source>
        <dbReference type="ARBA" id="ARBA00001947"/>
    </source>
</evidence>
<dbReference type="InterPro" id="IPR007484">
    <property type="entry name" value="Peptidase_M28"/>
</dbReference>
<reference evidence="21 22" key="1">
    <citation type="journal article" date="2021" name="Nat. Commun.">
        <title>Genetic determinants of endophytism in the Arabidopsis root mycobiome.</title>
        <authorList>
            <person name="Mesny F."/>
            <person name="Miyauchi S."/>
            <person name="Thiergart T."/>
            <person name="Pickel B."/>
            <person name="Atanasova L."/>
            <person name="Karlsson M."/>
            <person name="Huettel B."/>
            <person name="Barry K.W."/>
            <person name="Haridas S."/>
            <person name="Chen C."/>
            <person name="Bauer D."/>
            <person name="Andreopoulos W."/>
            <person name="Pangilinan J."/>
            <person name="LaButti K."/>
            <person name="Riley R."/>
            <person name="Lipzen A."/>
            <person name="Clum A."/>
            <person name="Drula E."/>
            <person name="Henrissat B."/>
            <person name="Kohler A."/>
            <person name="Grigoriev I.V."/>
            <person name="Martin F.M."/>
            <person name="Hacquard S."/>
        </authorList>
    </citation>
    <scope>NUCLEOTIDE SEQUENCE [LARGE SCALE GENOMIC DNA]</scope>
    <source>
        <strain evidence="21 22">MPI-CAGE-CH-0241</strain>
    </source>
</reference>
<keyword evidence="13 17" id="KW-0472">Membrane</keyword>
<feature type="domain" description="Vacuolar membrane protease C-terminal" evidence="19">
    <location>
        <begin position="807"/>
        <end position="1028"/>
    </location>
</feature>
<dbReference type="SUPFAM" id="SSF53187">
    <property type="entry name" value="Zn-dependent exopeptidases"/>
    <property type="match status" value="1"/>
</dbReference>
<feature type="transmembrane region" description="Helical" evidence="17">
    <location>
        <begin position="750"/>
        <end position="773"/>
    </location>
</feature>
<evidence type="ECO:0000256" key="8">
    <source>
        <dbReference type="ARBA" id="ARBA00022723"/>
    </source>
</evidence>
<feature type="region of interest" description="Disordered" evidence="16">
    <location>
        <begin position="104"/>
        <end position="129"/>
    </location>
</feature>
<keyword evidence="6 15" id="KW-0645">Protease</keyword>
<comment type="subcellular location">
    <subcellularLocation>
        <location evidence="3">Vacuole membrane</location>
        <topology evidence="3">Multi-pass membrane protein</topology>
    </subcellularLocation>
</comment>
<feature type="compositionally biased region" description="Acidic residues" evidence="16">
    <location>
        <begin position="635"/>
        <end position="655"/>
    </location>
</feature>
<feature type="transmembrane region" description="Helical" evidence="17">
    <location>
        <begin position="434"/>
        <end position="456"/>
    </location>
</feature>
<keyword evidence="5" id="KW-0926">Vacuole</keyword>
<dbReference type="InterPro" id="IPR045175">
    <property type="entry name" value="M28_fam"/>
</dbReference>
<dbReference type="CDD" id="cd03875">
    <property type="entry name" value="M28_Fxna_like"/>
    <property type="match status" value="1"/>
</dbReference>
<evidence type="ECO:0000256" key="11">
    <source>
        <dbReference type="ARBA" id="ARBA00022989"/>
    </source>
</evidence>
<dbReference type="Gene3D" id="3.40.630.10">
    <property type="entry name" value="Zn peptidases"/>
    <property type="match status" value="1"/>
</dbReference>
<dbReference type="Pfam" id="PF04389">
    <property type="entry name" value="Peptidase_M28"/>
    <property type="match status" value="1"/>
</dbReference>
<comment type="caution">
    <text evidence="21">The sequence shown here is derived from an EMBL/GenBank/DDBJ whole genome shotgun (WGS) entry which is preliminary data.</text>
</comment>
<comment type="function">
    <text evidence="2">May be involved in vacuolar sorting and osmoregulation.</text>
</comment>
<evidence type="ECO:0000259" key="20">
    <source>
        <dbReference type="Pfam" id="PF22251"/>
    </source>
</evidence>
<dbReference type="EC" id="3.4.-.-" evidence="15"/>
<dbReference type="GO" id="GO:0006508">
    <property type="term" value="P:proteolysis"/>
    <property type="evidence" value="ECO:0007669"/>
    <property type="project" value="UniProtKB-KW"/>
</dbReference>
<dbReference type="OrthoDB" id="76293at2759"/>
<feature type="compositionally biased region" description="Basic and acidic residues" evidence="16">
    <location>
        <begin position="112"/>
        <end position="129"/>
    </location>
</feature>
<feature type="transmembrane region" description="Helical" evidence="17">
    <location>
        <begin position="522"/>
        <end position="540"/>
    </location>
</feature>
<dbReference type="InterPro" id="IPR053975">
    <property type="entry name" value="PFF1_C"/>
</dbReference>
<proteinExistence type="inferred from homology"/>
<dbReference type="GO" id="GO:0008235">
    <property type="term" value="F:metalloexopeptidase activity"/>
    <property type="evidence" value="ECO:0007669"/>
    <property type="project" value="InterPro"/>
</dbReference>
<keyword evidence="11 17" id="KW-1133">Transmembrane helix</keyword>
<evidence type="ECO:0000256" key="3">
    <source>
        <dbReference type="ARBA" id="ARBA00004128"/>
    </source>
</evidence>
<evidence type="ECO:0000256" key="9">
    <source>
        <dbReference type="ARBA" id="ARBA00022801"/>
    </source>
</evidence>
<evidence type="ECO:0000256" key="5">
    <source>
        <dbReference type="ARBA" id="ARBA00022554"/>
    </source>
</evidence>
<sequence length="1034" mass="116130">MWCQNPFAFRPGPVSFWTTVIYLAIGIPLIYVHETVPPAPANRSMYRGLNLTEAWLDLKNVTAAFHPYNSRTNDKVRDFYIARVKEILNERDIEYTTDRSGGVPWHVSASSEKAKEDEEQRRINDQENEKITEAQPPSVTLFDDEISNVTWISGGGHYKQAHGTYSVNSAHYFEGNNFYVYIRGKDDSPGEWWHKSSYQSQGPGGVLVNCHFDSVSTGYGATDDGVACVSLLQLLSYFTSKDHQPRNGIVLLFNNAEEDGLFGAMAFGYSPMLPFLHTFVNLEGAGAGGRAILFRTTDLQAAKAYSYSPHPFGSIVADDAFSAGMIKSRTDFEIWRESYGQRGLDIAFYQPRARYHTDEDDARHTSVNSIWHMLSAALATTKRLSEITGTTFHGKPPNSSNKKLINAPFNGKQARGIWFDFFGNAWAVFALRGLFAWTLTLLVAAPLILFVVTYLLSRRDKYYFFARDIKMHHDINDDPVVLGGWKGFFRFPFAFAFAAALTIGSVLLLAKFNPLIVYSSSYAVFAMSISLFYFSFWLIMRGSSFVRPSALHRGYVLMWLFIIGWAAQVGAAVLEDRLNYGFMYPLAFIQSALFLALLISLLEQFALLGKHEFALQLHDAHQASDVSNQAHEPEPATEEEPAETEDTENPEEDPTENTPLRTGEPGYGSNNQTSFANTYRRSVAENSPAPPSMRTYKPYNHEQSWSGRLPSWTWIIQFLLLAPVPCILLGNLGLIAMSSLNMTGTDGGKLTVPVLALGAMSILFLIPITPFIHRVTHHVPMFLLCIFIGTFIYNLVVFPFSDSHRFKYYFQQRLDLDNNTNTVTITGLEHYSRLVIDTLPIASGQEVKCVPSLRSNLQDCEFDGSALPPNLVKGKSIDELISLESLTVESNKVVVQVDGIDTRACHIFTNRSVRSFVVEGATQPDERFGKKLSNLHRIDLWRRDRDRPWNVTINLEMDKSGSEFDVDDIEKEKSLEDPSTVSDAVDILVTCLWSDANVPGTIPMLDDLHRYMPTWATVSKSGVGLVEVYKQFSV</sequence>
<accession>A0A9P9AQ14</accession>
<keyword evidence="22" id="KW-1185">Reference proteome</keyword>
<feature type="transmembrane region" description="Helical" evidence="17">
    <location>
        <begin position="552"/>
        <end position="574"/>
    </location>
</feature>
<feature type="transmembrane region" description="Helical" evidence="17">
    <location>
        <begin position="714"/>
        <end position="738"/>
    </location>
</feature>
<evidence type="ECO:0000256" key="2">
    <source>
        <dbReference type="ARBA" id="ARBA00003273"/>
    </source>
</evidence>
<evidence type="ECO:0000256" key="10">
    <source>
        <dbReference type="ARBA" id="ARBA00022833"/>
    </source>
</evidence>